<evidence type="ECO:0000313" key="2">
    <source>
        <dbReference type="Proteomes" id="UP000274920"/>
    </source>
</evidence>
<sequence>MDIIKTKKTKCGYPFLSFFVTLYAEKHRRIKEMLSECYYGVGGSLIQWEGETGVLQGWRAGNN</sequence>
<keyword evidence="2" id="KW-1185">Reference proteome</keyword>
<evidence type="ECO:0000313" key="1">
    <source>
        <dbReference type="EMBL" id="RRK30736.1"/>
    </source>
</evidence>
<accession>A0A3R8JK25</accession>
<reference evidence="1" key="1">
    <citation type="submission" date="2018-10" db="EMBL/GenBank/DDBJ databases">
        <title>Schaedlerella arabinophila gen. nov. sp. nov., isolated from the mouse intestinal tract and comparative analysis with the genome of the closely related altered Schaedler flora strain ASF502.</title>
        <authorList>
            <person name="Miyake S."/>
            <person name="Soh M."/>
            <person name="Seedorf H."/>
        </authorList>
    </citation>
    <scope>NUCLEOTIDE SEQUENCE [LARGE SCALE GENOMIC DNA]</scope>
    <source>
        <strain evidence="1">DSM 106076</strain>
    </source>
</reference>
<proteinExistence type="predicted"/>
<protein>
    <submittedName>
        <fullName evidence="1">Uncharacterized protein</fullName>
    </submittedName>
</protein>
<dbReference type="AlphaFoldDB" id="A0A3R8JK25"/>
<name>A0A3R8JK25_9FIRM</name>
<dbReference type="EMBL" id="RHJS01000002">
    <property type="protein sequence ID" value="RRK30736.1"/>
    <property type="molecule type" value="Genomic_DNA"/>
</dbReference>
<comment type="caution">
    <text evidence="1">The sequence shown here is derived from an EMBL/GenBank/DDBJ whole genome shotgun (WGS) entry which is preliminary data.</text>
</comment>
<gene>
    <name evidence="1" type="ORF">EBB54_04595</name>
</gene>
<organism evidence="1 2">
    <name type="scientific">Schaedlerella arabinosiphila</name>
    <dbReference type="NCBI Taxonomy" id="2044587"/>
    <lineage>
        <taxon>Bacteria</taxon>
        <taxon>Bacillati</taxon>
        <taxon>Bacillota</taxon>
        <taxon>Clostridia</taxon>
        <taxon>Lachnospirales</taxon>
        <taxon>Lachnospiraceae</taxon>
        <taxon>Schaedlerella</taxon>
    </lineage>
</organism>
<dbReference type="Proteomes" id="UP000274920">
    <property type="component" value="Unassembled WGS sequence"/>
</dbReference>